<evidence type="ECO:0000256" key="9">
    <source>
        <dbReference type="ARBA" id="ARBA00048743"/>
    </source>
</evidence>
<gene>
    <name evidence="10" type="primary">tmk</name>
    <name evidence="12" type="ORF">H8R91_01035</name>
</gene>
<organism evidence="12 13">
    <name type="scientific">Ruminococcus intestinalis</name>
    <dbReference type="NCBI Taxonomy" id="2763066"/>
    <lineage>
        <taxon>Bacteria</taxon>
        <taxon>Bacillati</taxon>
        <taxon>Bacillota</taxon>
        <taxon>Clostridia</taxon>
        <taxon>Eubacteriales</taxon>
        <taxon>Oscillospiraceae</taxon>
        <taxon>Ruminococcus</taxon>
    </lineage>
</organism>
<keyword evidence="7 10" id="KW-0418">Kinase</keyword>
<evidence type="ECO:0000256" key="2">
    <source>
        <dbReference type="ARBA" id="ARBA00012980"/>
    </source>
</evidence>
<keyword evidence="6 10" id="KW-0547">Nucleotide-binding</keyword>
<dbReference type="CDD" id="cd01672">
    <property type="entry name" value="TMPK"/>
    <property type="match status" value="1"/>
</dbReference>
<evidence type="ECO:0000256" key="3">
    <source>
        <dbReference type="ARBA" id="ARBA00017144"/>
    </source>
</evidence>
<accession>A0ABR7HHY7</accession>
<evidence type="ECO:0000256" key="4">
    <source>
        <dbReference type="ARBA" id="ARBA00022679"/>
    </source>
</evidence>
<feature type="domain" description="Thymidylate kinase-like" evidence="11">
    <location>
        <begin position="8"/>
        <end position="198"/>
    </location>
</feature>
<protein>
    <recommendedName>
        <fullName evidence="3 10">Thymidylate kinase</fullName>
        <ecNumber evidence="2 10">2.7.4.9</ecNumber>
    </recommendedName>
    <alternativeName>
        <fullName evidence="10">dTMP kinase</fullName>
    </alternativeName>
</protein>
<proteinExistence type="inferred from homology"/>
<evidence type="ECO:0000259" key="11">
    <source>
        <dbReference type="Pfam" id="PF02223"/>
    </source>
</evidence>
<keyword evidence="5 10" id="KW-0545">Nucleotide biosynthesis</keyword>
<dbReference type="HAMAP" id="MF_00165">
    <property type="entry name" value="Thymidylate_kinase"/>
    <property type="match status" value="1"/>
</dbReference>
<dbReference type="EC" id="2.7.4.9" evidence="2 10"/>
<keyword evidence="8 10" id="KW-0067">ATP-binding</keyword>
<comment type="caution">
    <text evidence="12">The sequence shown here is derived from an EMBL/GenBank/DDBJ whole genome shotgun (WGS) entry which is preliminary data.</text>
</comment>
<dbReference type="Proteomes" id="UP000636755">
    <property type="component" value="Unassembled WGS sequence"/>
</dbReference>
<evidence type="ECO:0000256" key="10">
    <source>
        <dbReference type="HAMAP-Rule" id="MF_00165"/>
    </source>
</evidence>
<keyword evidence="13" id="KW-1185">Reference proteome</keyword>
<evidence type="ECO:0000256" key="7">
    <source>
        <dbReference type="ARBA" id="ARBA00022777"/>
    </source>
</evidence>
<comment type="similarity">
    <text evidence="1 10">Belongs to the thymidylate kinase family.</text>
</comment>
<dbReference type="InterPro" id="IPR018094">
    <property type="entry name" value="Thymidylate_kinase"/>
</dbReference>
<name>A0ABR7HHY7_9FIRM</name>
<dbReference type="PANTHER" id="PTHR10344:SF4">
    <property type="entry name" value="UMP-CMP KINASE 2, MITOCHONDRIAL"/>
    <property type="match status" value="1"/>
</dbReference>
<dbReference type="EMBL" id="JACOPS010000001">
    <property type="protein sequence ID" value="MBC5727129.1"/>
    <property type="molecule type" value="Genomic_DNA"/>
</dbReference>
<dbReference type="GO" id="GO:0016301">
    <property type="term" value="F:kinase activity"/>
    <property type="evidence" value="ECO:0007669"/>
    <property type="project" value="UniProtKB-KW"/>
</dbReference>
<evidence type="ECO:0000256" key="8">
    <source>
        <dbReference type="ARBA" id="ARBA00022840"/>
    </source>
</evidence>
<comment type="function">
    <text evidence="10">Phosphorylation of dTMP to form dTDP in both de novo and salvage pathways of dTTP synthesis.</text>
</comment>
<dbReference type="Gene3D" id="3.40.50.300">
    <property type="entry name" value="P-loop containing nucleotide triphosphate hydrolases"/>
    <property type="match status" value="1"/>
</dbReference>
<evidence type="ECO:0000313" key="13">
    <source>
        <dbReference type="Proteomes" id="UP000636755"/>
    </source>
</evidence>
<dbReference type="PANTHER" id="PTHR10344">
    <property type="entry name" value="THYMIDYLATE KINASE"/>
    <property type="match status" value="1"/>
</dbReference>
<dbReference type="SUPFAM" id="SSF52540">
    <property type="entry name" value="P-loop containing nucleoside triphosphate hydrolases"/>
    <property type="match status" value="1"/>
</dbReference>
<dbReference type="RefSeq" id="WP_186934531.1">
    <property type="nucleotide sequence ID" value="NZ_JACOPS010000001.1"/>
</dbReference>
<dbReference type="InterPro" id="IPR027417">
    <property type="entry name" value="P-loop_NTPase"/>
</dbReference>
<evidence type="ECO:0000256" key="5">
    <source>
        <dbReference type="ARBA" id="ARBA00022727"/>
    </source>
</evidence>
<sequence length="223" mass="25329">MSAKFIVIEGLDGSGKATQTKILFDKISAMGKSIKKLEFPDYASESSALVKMYLGGEFGSNPNDVNAYAASSFYAVDRVASFLKFWKKDYENSDVILSDRYATSNIIYQMSKLDKSEWDNFIEWQEDFEYNKLSVPKPDKVIYLDVKPEVSQKLMSKRYEGDEGKKDLHEKNFAFLLECRKSALYAAEKCGWTIIDCCENGEIEPIESIAEEIEKAAEINTLC</sequence>
<keyword evidence="4 10" id="KW-0808">Transferase</keyword>
<dbReference type="Pfam" id="PF02223">
    <property type="entry name" value="Thymidylate_kin"/>
    <property type="match status" value="1"/>
</dbReference>
<dbReference type="InterPro" id="IPR039430">
    <property type="entry name" value="Thymidylate_kin-like_dom"/>
</dbReference>
<evidence type="ECO:0000256" key="6">
    <source>
        <dbReference type="ARBA" id="ARBA00022741"/>
    </source>
</evidence>
<comment type="catalytic activity">
    <reaction evidence="9 10">
        <text>dTMP + ATP = dTDP + ADP</text>
        <dbReference type="Rhea" id="RHEA:13517"/>
        <dbReference type="ChEBI" id="CHEBI:30616"/>
        <dbReference type="ChEBI" id="CHEBI:58369"/>
        <dbReference type="ChEBI" id="CHEBI:63528"/>
        <dbReference type="ChEBI" id="CHEBI:456216"/>
        <dbReference type="EC" id="2.7.4.9"/>
    </reaction>
</comment>
<evidence type="ECO:0000313" key="12">
    <source>
        <dbReference type="EMBL" id="MBC5727129.1"/>
    </source>
</evidence>
<comment type="caution">
    <text evidence="10">Lacks conserved residue(s) required for the propagation of feature annotation.</text>
</comment>
<reference evidence="12 13" key="1">
    <citation type="submission" date="2020-08" db="EMBL/GenBank/DDBJ databases">
        <title>Genome public.</title>
        <authorList>
            <person name="Liu C."/>
            <person name="Sun Q."/>
        </authorList>
    </citation>
    <scope>NUCLEOTIDE SEQUENCE [LARGE SCALE GENOMIC DNA]</scope>
    <source>
        <strain evidence="12 13">NSJ-71</strain>
    </source>
</reference>
<evidence type="ECO:0000256" key="1">
    <source>
        <dbReference type="ARBA" id="ARBA00009776"/>
    </source>
</evidence>